<dbReference type="InterPro" id="IPR000531">
    <property type="entry name" value="Beta-barrel_TonB"/>
</dbReference>
<gene>
    <name evidence="12" type="ORF">SAMN05421820_102775</name>
</gene>
<comment type="similarity">
    <text evidence="8 9">Belongs to the TonB-dependent receptor family.</text>
</comment>
<dbReference type="PROSITE" id="PS52016">
    <property type="entry name" value="TONB_DEPENDENT_REC_3"/>
    <property type="match status" value="1"/>
</dbReference>
<dbReference type="Gene3D" id="2.170.130.10">
    <property type="entry name" value="TonB-dependent receptor, plug domain"/>
    <property type="match status" value="1"/>
</dbReference>
<name>A0A1G9PV17_9SPHI</name>
<evidence type="ECO:0000313" key="12">
    <source>
        <dbReference type="EMBL" id="SDM02632.1"/>
    </source>
</evidence>
<dbReference type="RefSeq" id="WP_083361753.1">
    <property type="nucleotide sequence ID" value="NZ_FNGY01000002.1"/>
</dbReference>
<evidence type="ECO:0000256" key="4">
    <source>
        <dbReference type="ARBA" id="ARBA00022692"/>
    </source>
</evidence>
<evidence type="ECO:0000256" key="1">
    <source>
        <dbReference type="ARBA" id="ARBA00004571"/>
    </source>
</evidence>
<dbReference type="InterPro" id="IPR039426">
    <property type="entry name" value="TonB-dep_rcpt-like"/>
</dbReference>
<protein>
    <submittedName>
        <fullName evidence="12">TonB-linked outer membrane protein, SusC/RagA family</fullName>
    </submittedName>
</protein>
<keyword evidence="7 8" id="KW-0998">Cell outer membrane</keyword>
<keyword evidence="2 8" id="KW-0813">Transport</keyword>
<keyword evidence="13" id="KW-1185">Reference proteome</keyword>
<proteinExistence type="inferred from homology"/>
<keyword evidence="5 9" id="KW-0798">TonB box</keyword>
<evidence type="ECO:0000256" key="3">
    <source>
        <dbReference type="ARBA" id="ARBA00022452"/>
    </source>
</evidence>
<evidence type="ECO:0000256" key="5">
    <source>
        <dbReference type="ARBA" id="ARBA00023077"/>
    </source>
</evidence>
<evidence type="ECO:0000313" key="13">
    <source>
        <dbReference type="Proteomes" id="UP000183200"/>
    </source>
</evidence>
<dbReference type="SUPFAM" id="SSF49464">
    <property type="entry name" value="Carboxypeptidase regulatory domain-like"/>
    <property type="match status" value="1"/>
</dbReference>
<dbReference type="InterPro" id="IPR037066">
    <property type="entry name" value="Plug_dom_sf"/>
</dbReference>
<dbReference type="Gene3D" id="2.40.170.20">
    <property type="entry name" value="TonB-dependent receptor, beta-barrel domain"/>
    <property type="match status" value="1"/>
</dbReference>
<dbReference type="SUPFAM" id="SSF56935">
    <property type="entry name" value="Porins"/>
    <property type="match status" value="1"/>
</dbReference>
<dbReference type="NCBIfam" id="TIGR04056">
    <property type="entry name" value="OMP_RagA_SusC"/>
    <property type="match status" value="1"/>
</dbReference>
<evidence type="ECO:0000256" key="6">
    <source>
        <dbReference type="ARBA" id="ARBA00023136"/>
    </source>
</evidence>
<dbReference type="Pfam" id="PF00593">
    <property type="entry name" value="TonB_dep_Rec_b-barrel"/>
    <property type="match status" value="1"/>
</dbReference>
<feature type="domain" description="TonB-dependent receptor plug" evidence="11">
    <location>
        <begin position="229"/>
        <end position="336"/>
    </location>
</feature>
<keyword evidence="3 8" id="KW-1134">Transmembrane beta strand</keyword>
<dbReference type="EMBL" id="FNGY01000002">
    <property type="protein sequence ID" value="SDM02632.1"/>
    <property type="molecule type" value="Genomic_DNA"/>
</dbReference>
<comment type="subcellular location">
    <subcellularLocation>
        <location evidence="1 8">Cell outer membrane</location>
        <topology evidence="1 8">Multi-pass membrane protein</topology>
    </subcellularLocation>
</comment>
<feature type="domain" description="TonB-dependent receptor-like beta-barrel" evidence="10">
    <location>
        <begin position="519"/>
        <end position="1012"/>
    </location>
</feature>
<dbReference type="Pfam" id="PF13715">
    <property type="entry name" value="CarbopepD_reg_2"/>
    <property type="match status" value="1"/>
</dbReference>
<dbReference type="InterPro" id="IPR023996">
    <property type="entry name" value="TonB-dep_OMP_SusC/RagA"/>
</dbReference>
<evidence type="ECO:0000256" key="9">
    <source>
        <dbReference type="RuleBase" id="RU003357"/>
    </source>
</evidence>
<evidence type="ECO:0000256" key="8">
    <source>
        <dbReference type="PROSITE-ProRule" id="PRU01360"/>
    </source>
</evidence>
<dbReference type="InterPro" id="IPR036942">
    <property type="entry name" value="Beta-barrel_TonB_sf"/>
</dbReference>
<accession>A0A1G9PV17</accession>
<evidence type="ECO:0000256" key="2">
    <source>
        <dbReference type="ARBA" id="ARBA00022448"/>
    </source>
</evidence>
<evidence type="ECO:0000256" key="7">
    <source>
        <dbReference type="ARBA" id="ARBA00023237"/>
    </source>
</evidence>
<keyword evidence="4 8" id="KW-0812">Transmembrane</keyword>
<dbReference type="Proteomes" id="UP000183200">
    <property type="component" value="Unassembled WGS sequence"/>
</dbReference>
<evidence type="ECO:0000259" key="10">
    <source>
        <dbReference type="Pfam" id="PF00593"/>
    </source>
</evidence>
<dbReference type="GO" id="GO:0009279">
    <property type="term" value="C:cell outer membrane"/>
    <property type="evidence" value="ECO:0007669"/>
    <property type="project" value="UniProtKB-SubCell"/>
</dbReference>
<evidence type="ECO:0000259" key="11">
    <source>
        <dbReference type="Pfam" id="PF07715"/>
    </source>
</evidence>
<sequence length="1146" mass="125570">MKFFTLLKYRFSTCAEQPFLQNAKMVFMHFSKIALVLLLNFCFLDAVAVVSTQRIRISKIDASLTEVFREIRKQSGYDFVYAAPLHKLSGKINISVSNAMLTEVLDRCMDNQALEYEIKDNAIVIRERRIVFADRTITGVVYSKADQLPIPGATVSVKGTKIATQTNAAGKFSINVPNGGTVLMVRSLGYRNLEVPIGNSNTYTLNMEEDEQELTEVVVTAGGITRKARELGYANETVKGDKINQAKVTNVVSGLAGKVSGLQITTINNGVNPGVKVILRGNRSILGNNEALIVLDGVPVPSAVLSSLNADDVDNVSVLKGANASALYGSSASNGALIITTKKGSAGGLRITVGNSTQFEQLSFLPEFQGGFGSGAATGTPGVYDPIENQQYGPAYDGKLVDVGQKLEDGSIQQITYENRVGEKRKFFELGHNIQNNISLSSGNEKENIYFSALNLKIAGITPKDRYNRNTFRLNTSKNMGKLTAGFNVSYTQNRTDRGLAAVYWNVFNTPSFIPITAYKDWRNNKFANPNGYANGYYRNPYYQIDNNRTLGRNDYLNSNIDLNFKPLSWLSFDYRLGINTANASSKDWEEKFNFTPYTLANDEGSKADIAGNVTDESSYSTRVNSDFFINIKKDFSDFTTKLIIGNNINQGMSKEQSVTANALNVPGVFNVSNRLGELSGSESNFRRRSYAVFGDLTIGYKDYLFVHATGRNDWVSILSPKNRSFFYPSADVSFIPTAAIAALKGNKVLNFAKLRAGYSKVGQVNLGGATDFGAYRLDPTFSTAAGFPYGSLTALSMGNTLVNSDLTPEFTTSLELGIELGFLQNAIIVEASYYKQKSVDQTLTGAISFASGFSRYLLNAGELSNKGFEFDLKLAPFRAGKVRWDIAFNYNYRDNKVISLNDGLPEIALTTGGNTQVYAVVGKPFPIIKGTAYLRDAENRIILNSAGMPSKDPELKEFGNTNPKHLFGMNTSLRYAGLTLAAVLEFRTGYNIYNSIGADLDFTGSGTRSTTYNREPFIMPNSSIKDASGNYVPNTSVKTPGGAEFWANSAANRGIGENYVTSGRYFKIREVTLSYQLPAKWMSKTKIIKSATIGLMARNLLTVLPKENIYTDPEYSFTAGNGVGINTNAQTPPTRFYGGNISFTF</sequence>
<dbReference type="OrthoDB" id="9768177at2"/>
<dbReference type="Pfam" id="PF07715">
    <property type="entry name" value="Plug"/>
    <property type="match status" value="1"/>
</dbReference>
<keyword evidence="6 8" id="KW-0472">Membrane</keyword>
<dbReference type="InterPro" id="IPR012910">
    <property type="entry name" value="Plug_dom"/>
</dbReference>
<organism evidence="12 13">
    <name type="scientific">Pedobacter steynii</name>
    <dbReference type="NCBI Taxonomy" id="430522"/>
    <lineage>
        <taxon>Bacteria</taxon>
        <taxon>Pseudomonadati</taxon>
        <taxon>Bacteroidota</taxon>
        <taxon>Sphingobacteriia</taxon>
        <taxon>Sphingobacteriales</taxon>
        <taxon>Sphingobacteriaceae</taxon>
        <taxon>Pedobacter</taxon>
    </lineage>
</organism>
<dbReference type="Gene3D" id="2.60.40.1120">
    <property type="entry name" value="Carboxypeptidase-like, regulatory domain"/>
    <property type="match status" value="1"/>
</dbReference>
<reference evidence="13" key="1">
    <citation type="submission" date="2016-10" db="EMBL/GenBank/DDBJ databases">
        <authorList>
            <person name="Varghese N."/>
            <person name="Submissions S."/>
        </authorList>
    </citation>
    <scope>NUCLEOTIDE SEQUENCE [LARGE SCALE GENOMIC DNA]</scope>
    <source>
        <strain evidence="13">DSM 19110</strain>
    </source>
</reference>
<dbReference type="InterPro" id="IPR008969">
    <property type="entry name" value="CarboxyPept-like_regulatory"/>
</dbReference>
<dbReference type="AlphaFoldDB" id="A0A1G9PV17"/>